<organism evidence="1">
    <name type="scientific">Dulem virus 37</name>
    <dbReference type="NCBI Taxonomy" id="3145755"/>
    <lineage>
        <taxon>Viruses</taxon>
        <taxon>Duplodnaviria</taxon>
        <taxon>Heunggongvirae</taxon>
        <taxon>Uroviricota</taxon>
        <taxon>Caudoviricetes</taxon>
    </lineage>
</organism>
<name>A0AAU8AWA9_9CAUD</name>
<evidence type="ECO:0000313" key="1">
    <source>
        <dbReference type="EMBL" id="XCD04276.1"/>
    </source>
</evidence>
<evidence type="ECO:0008006" key="2">
    <source>
        <dbReference type="Google" id="ProtNLM"/>
    </source>
</evidence>
<accession>A0AAU8AWA9</accession>
<dbReference type="EMBL" id="PP511443">
    <property type="protein sequence ID" value="XCD04276.1"/>
    <property type="molecule type" value="Genomic_DNA"/>
</dbReference>
<sequence>MKVWNCGKFENVEIGQKVLIAHCGSGHTYFGEFGKLVKVTSQHLVFKTESGAFVKTAADNLHQVVGKAKKEGYFVSLKTEGREDDKNFIRQDVRFWDEKKLCFVNK</sequence>
<proteinExistence type="predicted"/>
<protein>
    <recommendedName>
        <fullName evidence="2">HNH endonuclease</fullName>
    </recommendedName>
</protein>
<reference evidence="1" key="1">
    <citation type="submission" date="2024-03" db="EMBL/GenBank/DDBJ databases">
        <title>Diverse circular DNA viruses in blood, oral, and fecal samples of captive lemurs.</title>
        <authorList>
            <person name="Paietta E.N."/>
            <person name="Kraberger S."/>
            <person name="Lund M.C."/>
            <person name="Custer J.M."/>
            <person name="Vargas K.M."/>
            <person name="Ehmke E.E."/>
            <person name="Yoder A.D."/>
            <person name="Varsani A."/>
        </authorList>
    </citation>
    <scope>NUCLEOTIDE SEQUENCE</scope>
    <source>
        <strain evidence="1">Duke_22FF_208</strain>
    </source>
</reference>